<dbReference type="PANTHER" id="PTHR46834:SF10">
    <property type="entry name" value="TRANSCRIPTION FACTOR BHLH138-RELATED"/>
    <property type="match status" value="1"/>
</dbReference>
<evidence type="ECO:0000256" key="2">
    <source>
        <dbReference type="ARBA" id="ARBA00023015"/>
    </source>
</evidence>
<reference evidence="7" key="1">
    <citation type="journal article" date="2011" name="Nat. Genet.">
        <title>The Arabidopsis lyrata genome sequence and the basis of rapid genome size change.</title>
        <authorList>
            <person name="Hu T.T."/>
            <person name="Pattyn P."/>
            <person name="Bakker E.G."/>
            <person name="Cao J."/>
            <person name="Cheng J.-F."/>
            <person name="Clark R.M."/>
            <person name="Fahlgren N."/>
            <person name="Fawcett J.A."/>
            <person name="Grimwood J."/>
            <person name="Gundlach H."/>
            <person name="Haberer G."/>
            <person name="Hollister J.D."/>
            <person name="Ossowski S."/>
            <person name="Ottilar R.P."/>
            <person name="Salamov A.A."/>
            <person name="Schneeberger K."/>
            <person name="Spannagl M."/>
            <person name="Wang X."/>
            <person name="Yang L."/>
            <person name="Nasrallah M.E."/>
            <person name="Bergelson J."/>
            <person name="Carrington J.C."/>
            <person name="Gaut B.S."/>
            <person name="Schmutz J."/>
            <person name="Mayer K.F.X."/>
            <person name="Van de Peer Y."/>
            <person name="Grigoriev I.V."/>
            <person name="Nordborg M."/>
            <person name="Weigel D."/>
            <person name="Guo Y.-L."/>
        </authorList>
    </citation>
    <scope>NUCLEOTIDE SEQUENCE [LARGE SCALE GENOMIC DNA]</scope>
    <source>
        <strain evidence="7">cv. MN47</strain>
    </source>
</reference>
<keyword evidence="4" id="KW-0539">Nucleus</keyword>
<evidence type="ECO:0000256" key="3">
    <source>
        <dbReference type="ARBA" id="ARBA00023163"/>
    </source>
</evidence>
<dbReference type="STRING" id="81972.D7LD04"/>
<evidence type="ECO:0000259" key="5">
    <source>
        <dbReference type="PROSITE" id="PS50888"/>
    </source>
</evidence>
<dbReference type="Gene3D" id="4.10.280.10">
    <property type="entry name" value="Helix-loop-helix DNA-binding domain"/>
    <property type="match status" value="1"/>
</dbReference>
<comment type="subcellular location">
    <subcellularLocation>
        <location evidence="1">Nucleus</location>
    </subcellularLocation>
</comment>
<gene>
    <name evidence="6" type="ORF">ARALYDRAFT_902147</name>
</gene>
<keyword evidence="2" id="KW-0805">Transcription regulation</keyword>
<feature type="domain" description="BHLH" evidence="5">
    <location>
        <begin position="26"/>
        <end position="75"/>
    </location>
</feature>
<dbReference type="InterPro" id="IPR045896">
    <property type="entry name" value="MYC1-like_bHLH"/>
</dbReference>
<name>D7LD04_ARALL</name>
<dbReference type="InterPro" id="IPR036638">
    <property type="entry name" value="HLH_DNA-bd_sf"/>
</dbReference>
<dbReference type="AlphaFoldDB" id="D7LD04"/>
<dbReference type="EMBL" id="GL348716">
    <property type="protein sequence ID" value="EFH55571.1"/>
    <property type="molecule type" value="Genomic_DNA"/>
</dbReference>
<dbReference type="HOGENOM" id="CLU_1505480_0_0_1"/>
<dbReference type="GO" id="GO:0048658">
    <property type="term" value="P:anther wall tapetum development"/>
    <property type="evidence" value="ECO:0007669"/>
    <property type="project" value="InterPro"/>
</dbReference>
<keyword evidence="3" id="KW-0804">Transcription</keyword>
<dbReference type="InterPro" id="IPR045895">
    <property type="entry name" value="bHLH91-like"/>
</dbReference>
<evidence type="ECO:0000256" key="4">
    <source>
        <dbReference type="ARBA" id="ARBA00023242"/>
    </source>
</evidence>
<evidence type="ECO:0000313" key="7">
    <source>
        <dbReference type="Proteomes" id="UP000008694"/>
    </source>
</evidence>
<sequence>MDINGGVNVMYFEGFNNGVTRKGRGSRKSRTFPTERERRVHFNDRIFELKNLIPNPTKGGKASIVQDGIVYINELRRLVSELKSLVEKKRCGGRHKNIDSRNTIYVTGEIEHPFSKMRLNHDEENMEKKPESDMIDQCSWLERNSKVIQVYVRVIDDEVTIKVVQKKKINCLFFCLQSA</sequence>
<dbReference type="Gramene" id="scaffold_401648.1">
    <property type="protein sequence ID" value="scaffold_401648.1"/>
    <property type="gene ID" value="scaffold_401648.1"/>
</dbReference>
<evidence type="ECO:0000256" key="1">
    <source>
        <dbReference type="ARBA" id="ARBA00004123"/>
    </source>
</evidence>
<dbReference type="Proteomes" id="UP000008694">
    <property type="component" value="Unassembled WGS sequence"/>
</dbReference>
<dbReference type="GO" id="GO:0005634">
    <property type="term" value="C:nucleus"/>
    <property type="evidence" value="ECO:0007669"/>
    <property type="project" value="UniProtKB-SubCell"/>
</dbReference>
<dbReference type="SMART" id="SM00353">
    <property type="entry name" value="HLH"/>
    <property type="match status" value="1"/>
</dbReference>
<organism evidence="7">
    <name type="scientific">Arabidopsis lyrata subsp. lyrata</name>
    <name type="common">Lyre-leaved rock-cress</name>
    <dbReference type="NCBI Taxonomy" id="81972"/>
    <lineage>
        <taxon>Eukaryota</taxon>
        <taxon>Viridiplantae</taxon>
        <taxon>Streptophyta</taxon>
        <taxon>Embryophyta</taxon>
        <taxon>Tracheophyta</taxon>
        <taxon>Spermatophyta</taxon>
        <taxon>Magnoliopsida</taxon>
        <taxon>eudicotyledons</taxon>
        <taxon>Gunneridae</taxon>
        <taxon>Pentapetalae</taxon>
        <taxon>rosids</taxon>
        <taxon>malvids</taxon>
        <taxon>Brassicales</taxon>
        <taxon>Brassicaceae</taxon>
        <taxon>Camelineae</taxon>
        <taxon>Arabidopsis</taxon>
    </lineage>
</organism>
<protein>
    <recommendedName>
        <fullName evidence="5">BHLH domain-containing protein</fullName>
    </recommendedName>
</protein>
<proteinExistence type="predicted"/>
<dbReference type="GO" id="GO:0006355">
    <property type="term" value="P:regulation of DNA-templated transcription"/>
    <property type="evidence" value="ECO:0007669"/>
    <property type="project" value="InterPro"/>
</dbReference>
<dbReference type="GO" id="GO:0046983">
    <property type="term" value="F:protein dimerization activity"/>
    <property type="evidence" value="ECO:0007669"/>
    <property type="project" value="InterPro"/>
</dbReference>
<evidence type="ECO:0000313" key="6">
    <source>
        <dbReference type="EMBL" id="EFH55571.1"/>
    </source>
</evidence>
<dbReference type="SUPFAM" id="SSF47459">
    <property type="entry name" value="HLH, helix-loop-helix DNA-binding domain"/>
    <property type="match status" value="1"/>
</dbReference>
<dbReference type="eggNOG" id="ENOG502QQIQ">
    <property type="taxonomic scope" value="Eukaryota"/>
</dbReference>
<dbReference type="CDD" id="cd18918">
    <property type="entry name" value="bHLH_AtMYC1_like"/>
    <property type="match status" value="1"/>
</dbReference>
<dbReference type="PROSITE" id="PS50888">
    <property type="entry name" value="BHLH"/>
    <property type="match status" value="1"/>
</dbReference>
<accession>D7LD04</accession>
<keyword evidence="7" id="KW-1185">Reference proteome</keyword>
<dbReference type="Pfam" id="PF00010">
    <property type="entry name" value="HLH"/>
    <property type="match status" value="1"/>
</dbReference>
<dbReference type="InterPro" id="IPR011598">
    <property type="entry name" value="bHLH_dom"/>
</dbReference>
<dbReference type="PANTHER" id="PTHR46834">
    <property type="entry name" value="TRANSCRIPTION FACTOR BHLH91"/>
    <property type="match status" value="1"/>
</dbReference>